<organism evidence="1 2">
    <name type="scientific">Puccinia sorghi</name>
    <dbReference type="NCBI Taxonomy" id="27349"/>
    <lineage>
        <taxon>Eukaryota</taxon>
        <taxon>Fungi</taxon>
        <taxon>Dikarya</taxon>
        <taxon>Basidiomycota</taxon>
        <taxon>Pucciniomycotina</taxon>
        <taxon>Pucciniomycetes</taxon>
        <taxon>Pucciniales</taxon>
        <taxon>Pucciniaceae</taxon>
        <taxon>Puccinia</taxon>
    </lineage>
</organism>
<proteinExistence type="predicted"/>
<evidence type="ECO:0000313" key="1">
    <source>
        <dbReference type="EMBL" id="KNZ58309.1"/>
    </source>
</evidence>
<reference evidence="1 2" key="1">
    <citation type="submission" date="2015-08" db="EMBL/GenBank/DDBJ databases">
        <title>Next Generation Sequencing and Analysis of the Genome of Puccinia sorghi L Schw, the Causal Agent of Maize Common Rust.</title>
        <authorList>
            <person name="Rochi L."/>
            <person name="Burguener G."/>
            <person name="Darino M."/>
            <person name="Turjanski A."/>
            <person name="Kreff E."/>
            <person name="Dieguez M.J."/>
            <person name="Sacco F."/>
        </authorList>
    </citation>
    <scope>NUCLEOTIDE SEQUENCE [LARGE SCALE GENOMIC DNA]</scope>
    <source>
        <strain evidence="1 2">RO10H11247</strain>
    </source>
</reference>
<dbReference type="OrthoDB" id="2505288at2759"/>
<protein>
    <recommendedName>
        <fullName evidence="3">Reverse transcriptase domain-containing protein</fullName>
    </recommendedName>
</protein>
<dbReference type="InterPro" id="IPR043128">
    <property type="entry name" value="Rev_trsase/Diguanyl_cyclase"/>
</dbReference>
<dbReference type="EMBL" id="LAVV01006788">
    <property type="protein sequence ID" value="KNZ58309.1"/>
    <property type="molecule type" value="Genomic_DNA"/>
</dbReference>
<dbReference type="VEuPathDB" id="FungiDB:VP01_1956g4"/>
<dbReference type="AlphaFoldDB" id="A0A0L6VC65"/>
<dbReference type="Gene3D" id="3.10.10.10">
    <property type="entry name" value="HIV Type 1 Reverse Transcriptase, subunit A, domain 1"/>
    <property type="match status" value="1"/>
</dbReference>
<comment type="caution">
    <text evidence="1">The sequence shown here is derived from an EMBL/GenBank/DDBJ whole genome shotgun (WGS) entry which is preliminary data.</text>
</comment>
<dbReference type="Gene3D" id="3.30.70.270">
    <property type="match status" value="1"/>
</dbReference>
<feature type="non-terminal residue" evidence="1">
    <location>
        <position position="64"/>
    </location>
</feature>
<dbReference type="Proteomes" id="UP000037035">
    <property type="component" value="Unassembled WGS sequence"/>
</dbReference>
<keyword evidence="2" id="KW-1185">Reference proteome</keyword>
<accession>A0A0L6VC65</accession>
<name>A0A0L6VC65_9BASI</name>
<dbReference type="InterPro" id="IPR043502">
    <property type="entry name" value="DNA/RNA_pol_sf"/>
</dbReference>
<gene>
    <name evidence="1" type="ORF">VP01_1956g4</name>
</gene>
<evidence type="ECO:0000313" key="2">
    <source>
        <dbReference type="Proteomes" id="UP000037035"/>
    </source>
</evidence>
<evidence type="ECO:0008006" key="3">
    <source>
        <dbReference type="Google" id="ProtNLM"/>
    </source>
</evidence>
<dbReference type="SUPFAM" id="SSF56672">
    <property type="entry name" value="DNA/RNA polymerases"/>
    <property type="match status" value="1"/>
</dbReference>
<sequence>MIEAFIFHVGQFDPLNMPFGPTREPGYFQYFMQDILLGQIGKDTAAYLDNIMIYTRKGENHEQA</sequence>